<evidence type="ECO:0000313" key="4">
    <source>
        <dbReference type="Proteomes" id="UP001234495"/>
    </source>
</evidence>
<comment type="caution">
    <text evidence="3">The sequence shown here is derived from an EMBL/GenBank/DDBJ whole genome shotgun (WGS) entry which is preliminary data.</text>
</comment>
<dbReference type="PROSITE" id="PS51677">
    <property type="entry name" value="NODB"/>
    <property type="match status" value="1"/>
</dbReference>
<dbReference type="InterPro" id="IPR014132">
    <property type="entry name" value="PdaB-like"/>
</dbReference>
<keyword evidence="1" id="KW-0812">Transmembrane</keyword>
<dbReference type="InterPro" id="IPR011330">
    <property type="entry name" value="Glyco_hydro/deAcase_b/a-brl"/>
</dbReference>
<dbReference type="InterPro" id="IPR050248">
    <property type="entry name" value="Polysacc_deacetylase_ArnD"/>
</dbReference>
<dbReference type="InterPro" id="IPR002509">
    <property type="entry name" value="NODB_dom"/>
</dbReference>
<accession>A0ABT9ZMJ7</accession>
<organism evidence="3 4">
    <name type="scientific">Metabacillus malikii</name>
    <dbReference type="NCBI Taxonomy" id="1504265"/>
    <lineage>
        <taxon>Bacteria</taxon>
        <taxon>Bacillati</taxon>
        <taxon>Bacillota</taxon>
        <taxon>Bacilli</taxon>
        <taxon>Bacillales</taxon>
        <taxon>Bacillaceae</taxon>
        <taxon>Metabacillus</taxon>
    </lineage>
</organism>
<dbReference type="RefSeq" id="WP_307346976.1">
    <property type="nucleotide sequence ID" value="NZ_JAUSUD010000044.1"/>
</dbReference>
<gene>
    <name evidence="3" type="ORF">J2S19_004864</name>
</gene>
<dbReference type="Proteomes" id="UP001234495">
    <property type="component" value="Unassembled WGS sequence"/>
</dbReference>
<dbReference type="EMBL" id="JAUSUD010000044">
    <property type="protein sequence ID" value="MDQ0233517.1"/>
    <property type="molecule type" value="Genomic_DNA"/>
</dbReference>
<reference evidence="3 4" key="1">
    <citation type="submission" date="2023-07" db="EMBL/GenBank/DDBJ databases">
        <title>Genomic Encyclopedia of Type Strains, Phase IV (KMG-IV): sequencing the most valuable type-strain genomes for metagenomic binning, comparative biology and taxonomic classification.</title>
        <authorList>
            <person name="Goeker M."/>
        </authorList>
    </citation>
    <scope>NUCLEOTIDE SEQUENCE [LARGE SCALE GENOMIC DNA]</scope>
    <source>
        <strain evidence="3 4">DSM 29005</strain>
    </source>
</reference>
<evidence type="ECO:0000259" key="2">
    <source>
        <dbReference type="PROSITE" id="PS51677"/>
    </source>
</evidence>
<dbReference type="SUPFAM" id="SSF88713">
    <property type="entry name" value="Glycoside hydrolase/deacetylase"/>
    <property type="match status" value="1"/>
</dbReference>
<feature type="domain" description="NodB homology" evidence="2">
    <location>
        <begin position="57"/>
        <end position="237"/>
    </location>
</feature>
<proteinExistence type="predicted"/>
<feature type="transmembrane region" description="Helical" evidence="1">
    <location>
        <begin position="12"/>
        <end position="31"/>
    </location>
</feature>
<keyword evidence="1" id="KW-0472">Membrane</keyword>
<dbReference type="PANTHER" id="PTHR10587">
    <property type="entry name" value="GLYCOSYL TRANSFERASE-RELATED"/>
    <property type="match status" value="1"/>
</dbReference>
<dbReference type="Pfam" id="PF01522">
    <property type="entry name" value="Polysacc_deac_1"/>
    <property type="match status" value="1"/>
</dbReference>
<protein>
    <submittedName>
        <fullName evidence="3">Polysaccharide deacetylase family sporulation protein PdaB</fullName>
    </submittedName>
</protein>
<evidence type="ECO:0000313" key="3">
    <source>
        <dbReference type="EMBL" id="MDQ0233517.1"/>
    </source>
</evidence>
<keyword evidence="4" id="KW-1185">Reference proteome</keyword>
<name>A0ABT9ZMJ7_9BACI</name>
<dbReference type="Gene3D" id="3.20.20.370">
    <property type="entry name" value="Glycoside hydrolase/deacetylase"/>
    <property type="match status" value="1"/>
</dbReference>
<dbReference type="NCBIfam" id="TIGR02764">
    <property type="entry name" value="spore_ybaN_pdaB"/>
    <property type="match status" value="1"/>
</dbReference>
<keyword evidence="1" id="KW-1133">Transmembrane helix</keyword>
<evidence type="ECO:0000256" key="1">
    <source>
        <dbReference type="SAM" id="Phobius"/>
    </source>
</evidence>
<dbReference type="PANTHER" id="PTHR10587:SF128">
    <property type="entry name" value="POLYSACCHARIDE DEACETYLASE PDAB-RELATED"/>
    <property type="match status" value="1"/>
</dbReference>
<sequence>MNQFHVIHMKKIKQFIIILVAAFFTAGILYVENVLNYPVFSTTSGPKAIYKGDSGKKEIALTFDISWGDVKAEPILDTLKKHNINNTTFFLSASWAERHPDIVERIKKDGHQIGTMGYAYKNYKELDASEINHDLSKSKEVFKKLGIDDITLLRPPSGQFNKEVLSIAEKHGYTIVHYSIDTKDWLNPGVDEIVRKATSSIKGGDIVLLHASDSAKQTNEALPIIINHLSKNGLKNVTVEDLISNAETKSNEVK</sequence>